<evidence type="ECO:0000256" key="1">
    <source>
        <dbReference type="SAM" id="Phobius"/>
    </source>
</evidence>
<dbReference type="AlphaFoldDB" id="A0A0A3HY79"/>
<accession>A0A0A3HY79</accession>
<dbReference type="Proteomes" id="UP000030416">
    <property type="component" value="Unassembled WGS sequence"/>
</dbReference>
<feature type="transmembrane region" description="Helical" evidence="1">
    <location>
        <begin position="199"/>
        <end position="225"/>
    </location>
</feature>
<keyword evidence="1" id="KW-0812">Transmembrane</keyword>
<reference evidence="3 4" key="1">
    <citation type="submission" date="2014-02" db="EMBL/GenBank/DDBJ databases">
        <title>Draft genome sequence of Lysinibacillus manganicus DSM 26584T.</title>
        <authorList>
            <person name="Zhang F."/>
            <person name="Wang G."/>
            <person name="Zhang L."/>
        </authorList>
    </citation>
    <scope>NUCLEOTIDE SEQUENCE [LARGE SCALE GENOMIC DNA]</scope>
    <source>
        <strain evidence="3 4">DSM 26584</strain>
    </source>
</reference>
<feature type="transmembrane region" description="Helical" evidence="1">
    <location>
        <begin position="237"/>
        <end position="257"/>
    </location>
</feature>
<keyword evidence="1" id="KW-0472">Membrane</keyword>
<dbReference type="RefSeq" id="WP_036188384.1">
    <property type="nucleotide sequence ID" value="NZ_AVDA01000019.1"/>
</dbReference>
<evidence type="ECO:0000313" key="4">
    <source>
        <dbReference type="Proteomes" id="UP000030416"/>
    </source>
</evidence>
<dbReference type="PANTHER" id="PTHR31605">
    <property type="entry name" value="GLYCEROL-3-PHOSPHATE O-ACYLTRANSFERASE 1"/>
    <property type="match status" value="1"/>
</dbReference>
<dbReference type="GO" id="GO:0004366">
    <property type="term" value="F:glycerol-3-phosphate O-acyltransferase activity"/>
    <property type="evidence" value="ECO:0007669"/>
    <property type="project" value="TreeGrafter"/>
</dbReference>
<keyword evidence="1" id="KW-1133">Transmembrane helix</keyword>
<comment type="caution">
    <text evidence="3">The sequence shown here is derived from an EMBL/GenBank/DDBJ whole genome shotgun (WGS) entry which is preliminary data.</text>
</comment>
<evidence type="ECO:0000313" key="3">
    <source>
        <dbReference type="EMBL" id="KGR77404.1"/>
    </source>
</evidence>
<dbReference type="GO" id="GO:0008654">
    <property type="term" value="P:phospholipid biosynthetic process"/>
    <property type="evidence" value="ECO:0007669"/>
    <property type="project" value="TreeGrafter"/>
</dbReference>
<dbReference type="STRING" id="1384049.CD29_15160"/>
<dbReference type="InterPro" id="IPR002123">
    <property type="entry name" value="Plipid/glycerol_acylTrfase"/>
</dbReference>
<proteinExistence type="predicted"/>
<protein>
    <recommendedName>
        <fullName evidence="2">Phospholipid/glycerol acyltransferase domain-containing protein</fullName>
    </recommendedName>
</protein>
<dbReference type="eggNOG" id="COG0204">
    <property type="taxonomic scope" value="Bacteria"/>
</dbReference>
<gene>
    <name evidence="3" type="ORF">CD29_15160</name>
</gene>
<dbReference type="Pfam" id="PF01553">
    <property type="entry name" value="Acyltransferase"/>
    <property type="match status" value="1"/>
</dbReference>
<dbReference type="SMART" id="SM00563">
    <property type="entry name" value="PlsC"/>
    <property type="match status" value="1"/>
</dbReference>
<feature type="domain" description="Phospholipid/glycerol acyltransferase" evidence="2">
    <location>
        <begin position="27"/>
        <end position="146"/>
    </location>
</feature>
<dbReference type="SUPFAM" id="SSF69593">
    <property type="entry name" value="Glycerol-3-phosphate (1)-acyltransferase"/>
    <property type="match status" value="1"/>
</dbReference>
<dbReference type="OrthoDB" id="9803035at2"/>
<feature type="transmembrane region" description="Helical" evidence="1">
    <location>
        <begin position="264"/>
        <end position="283"/>
    </location>
</feature>
<sequence length="290" mass="33494">MMWLVRLLAKIYFSKIEIKGTFPNEASFYVSNHRNGVVDGFVILSIFKQKMKTVIGKNLTKNAILRYLFRDQIAIYRYPVNMNEMRHNRKELSRINKEIENDTSVLMFPEGTSHLGKGLLEIREGVSHVVSSLNDPKIVPIGLHYEKGWSFRSHVFIQIGEPVTLTLNNKKETTEEIKNQLELVYDDGLQFKEPKKNPLLAISLFPIVLLFFLSNLLVLLIPYYVSKKFADDNNVIALWRILSGVPIFILQSIIYIGFSIFYPFLLVGYLIITLIGLFIYRIWKDAAGLD</sequence>
<organism evidence="3 4">
    <name type="scientific">Ureibacillus manganicus DSM 26584</name>
    <dbReference type="NCBI Taxonomy" id="1384049"/>
    <lineage>
        <taxon>Bacteria</taxon>
        <taxon>Bacillati</taxon>
        <taxon>Bacillota</taxon>
        <taxon>Bacilli</taxon>
        <taxon>Bacillales</taxon>
        <taxon>Caryophanaceae</taxon>
        <taxon>Ureibacillus</taxon>
    </lineage>
</organism>
<dbReference type="InterPro" id="IPR052744">
    <property type="entry name" value="GPAT/DAPAT"/>
</dbReference>
<dbReference type="GO" id="GO:0016287">
    <property type="term" value="F:glycerone-phosphate O-acyltransferase activity"/>
    <property type="evidence" value="ECO:0007669"/>
    <property type="project" value="TreeGrafter"/>
</dbReference>
<dbReference type="PANTHER" id="PTHR31605:SF0">
    <property type="entry name" value="GLYCEROL-3-PHOSPHATE O-ACYLTRANSFERASE 1"/>
    <property type="match status" value="1"/>
</dbReference>
<keyword evidence="4" id="KW-1185">Reference proteome</keyword>
<name>A0A0A3HY79_9BACL</name>
<evidence type="ECO:0000259" key="2">
    <source>
        <dbReference type="SMART" id="SM00563"/>
    </source>
</evidence>
<dbReference type="EMBL" id="JPVN01000019">
    <property type="protein sequence ID" value="KGR77404.1"/>
    <property type="molecule type" value="Genomic_DNA"/>
</dbReference>